<protein>
    <submittedName>
        <fullName evidence="1">Uncharacterized protein</fullName>
    </submittedName>
</protein>
<sequence>MADTDNYDATVSRVCRFETLHLHGRNDPTVPANMAFAHLKDFSKLYSQTLSMSMLKEPEEFLTYRLSVIFLRDEHISQLGVTGPNGKTCAQWSGIQDLELTPKTNRRLYAIEQPLGALDESYGEYPDYIIFKKPEHIKESQRYCNGADYVSAWLFASSLSMEGAQKRSMELDRIKSGKGIDSNIRMLRAKYNKGESLYSDISAAL</sequence>
<evidence type="ECO:0000313" key="2">
    <source>
        <dbReference type="Proteomes" id="UP000006753"/>
    </source>
</evidence>
<dbReference type="HOGENOM" id="CLU_1337762_0_0_1"/>
<accession>K1W6C4</accession>
<evidence type="ECO:0000313" key="1">
    <source>
        <dbReference type="EMBL" id="EKD12520.1"/>
    </source>
</evidence>
<dbReference type="Proteomes" id="UP000006753">
    <property type="component" value="Unassembled WGS sequence"/>
</dbReference>
<organism evidence="1 2">
    <name type="scientific">Marssonina brunnea f. sp. multigermtubi (strain MB_m1)</name>
    <name type="common">Marssonina leaf spot fungus</name>
    <dbReference type="NCBI Taxonomy" id="1072389"/>
    <lineage>
        <taxon>Eukaryota</taxon>
        <taxon>Fungi</taxon>
        <taxon>Dikarya</taxon>
        <taxon>Ascomycota</taxon>
        <taxon>Pezizomycotina</taxon>
        <taxon>Leotiomycetes</taxon>
        <taxon>Helotiales</taxon>
        <taxon>Drepanopezizaceae</taxon>
        <taxon>Drepanopeziza</taxon>
    </lineage>
</organism>
<dbReference type="KEGG" id="mbe:MBM_09276"/>
<dbReference type="EMBL" id="JH921456">
    <property type="protein sequence ID" value="EKD12520.1"/>
    <property type="molecule type" value="Genomic_DNA"/>
</dbReference>
<dbReference type="AlphaFoldDB" id="K1W6C4"/>
<proteinExistence type="predicted"/>
<keyword evidence="2" id="KW-1185">Reference proteome</keyword>
<name>K1W6C4_MARBU</name>
<gene>
    <name evidence="1" type="ORF">MBM_09276</name>
</gene>
<dbReference type="InParanoid" id="K1W6C4"/>
<reference evidence="1 2" key="1">
    <citation type="journal article" date="2012" name="BMC Genomics">
        <title>Sequencing the genome of Marssonina brunnea reveals fungus-poplar co-evolution.</title>
        <authorList>
            <person name="Zhu S."/>
            <person name="Cao Y.-Z."/>
            <person name="Jiang C."/>
            <person name="Tan B.-Y."/>
            <person name="Wang Z."/>
            <person name="Feng S."/>
            <person name="Zhang L."/>
            <person name="Su X.-H."/>
            <person name="Brejova B."/>
            <person name="Vinar T."/>
            <person name="Xu M."/>
            <person name="Wang M.-X."/>
            <person name="Zhang S.-G."/>
            <person name="Huang M.-R."/>
            <person name="Wu R."/>
            <person name="Zhou Y."/>
        </authorList>
    </citation>
    <scope>NUCLEOTIDE SEQUENCE [LARGE SCALE GENOMIC DNA]</scope>
    <source>
        <strain evidence="1 2">MB_m1</strain>
    </source>
</reference>